<gene>
    <name evidence="2" type="ORF">BO72DRAFT_176203</name>
</gene>
<reference evidence="2 3" key="1">
    <citation type="submission" date="2018-02" db="EMBL/GenBank/DDBJ databases">
        <title>The genomes of Aspergillus section Nigri reveals drivers in fungal speciation.</title>
        <authorList>
            <consortium name="DOE Joint Genome Institute"/>
            <person name="Vesth T.C."/>
            <person name="Nybo J."/>
            <person name="Theobald S."/>
            <person name="Brandl J."/>
            <person name="Frisvad J.C."/>
            <person name="Nielsen K.F."/>
            <person name="Lyhne E.K."/>
            <person name="Kogle M.E."/>
            <person name="Kuo A."/>
            <person name="Riley R."/>
            <person name="Clum A."/>
            <person name="Nolan M."/>
            <person name="Lipzen A."/>
            <person name="Salamov A."/>
            <person name="Henrissat B."/>
            <person name="Wiebenga A."/>
            <person name="De vries R.P."/>
            <person name="Grigoriev I.V."/>
            <person name="Mortensen U.H."/>
            <person name="Andersen M.R."/>
            <person name="Baker S.E."/>
        </authorList>
    </citation>
    <scope>NUCLEOTIDE SEQUENCE [LARGE SCALE GENOMIC DNA]</scope>
    <source>
        <strain evidence="2 3">CBS 313.89</strain>
    </source>
</reference>
<sequence>MCTSTIRTYRCGCVLDETMHRCTEATNAETTADSDSTTEKCPGVVVEHTGSIDEPCTKCARLEEEPVEVYSDGAVSESDADGDGDGDVDGDGYENLNRTGPGTMPYASGVWERNRLIMYDYADWVKSRGCRRRGGPHDGSGNGPPPPPSADGFEDVNVD</sequence>
<dbReference type="GeneID" id="63856761"/>
<proteinExistence type="predicted"/>
<dbReference type="OrthoDB" id="4504207at2759"/>
<dbReference type="EMBL" id="KZ824624">
    <property type="protein sequence ID" value="RAK81665.1"/>
    <property type="molecule type" value="Genomic_DNA"/>
</dbReference>
<dbReference type="Proteomes" id="UP000249789">
    <property type="component" value="Unassembled WGS sequence"/>
</dbReference>
<organism evidence="2 3">
    <name type="scientific">Aspergillus fijiensis CBS 313.89</name>
    <dbReference type="NCBI Taxonomy" id="1448319"/>
    <lineage>
        <taxon>Eukaryota</taxon>
        <taxon>Fungi</taxon>
        <taxon>Dikarya</taxon>
        <taxon>Ascomycota</taxon>
        <taxon>Pezizomycotina</taxon>
        <taxon>Eurotiomycetes</taxon>
        <taxon>Eurotiomycetidae</taxon>
        <taxon>Eurotiales</taxon>
        <taxon>Aspergillaceae</taxon>
        <taxon>Aspergillus</taxon>
    </lineage>
</organism>
<keyword evidence="3" id="KW-1185">Reference proteome</keyword>
<evidence type="ECO:0000313" key="2">
    <source>
        <dbReference type="EMBL" id="RAK81665.1"/>
    </source>
</evidence>
<feature type="region of interest" description="Disordered" evidence="1">
    <location>
        <begin position="129"/>
        <end position="159"/>
    </location>
</feature>
<dbReference type="VEuPathDB" id="FungiDB:BO72DRAFT_176203"/>
<feature type="region of interest" description="Disordered" evidence="1">
    <location>
        <begin position="68"/>
        <end position="105"/>
    </location>
</feature>
<protein>
    <submittedName>
        <fullName evidence="2">Uncharacterized protein</fullName>
    </submittedName>
</protein>
<dbReference type="RefSeq" id="XP_040805675.1">
    <property type="nucleotide sequence ID" value="XM_040939428.1"/>
</dbReference>
<evidence type="ECO:0000313" key="3">
    <source>
        <dbReference type="Proteomes" id="UP000249789"/>
    </source>
</evidence>
<accession>A0A8G1RY18</accession>
<feature type="compositionally biased region" description="Acidic residues" evidence="1">
    <location>
        <begin position="78"/>
        <end position="92"/>
    </location>
</feature>
<evidence type="ECO:0000256" key="1">
    <source>
        <dbReference type="SAM" id="MobiDB-lite"/>
    </source>
</evidence>
<name>A0A8G1RY18_9EURO</name>
<dbReference type="AlphaFoldDB" id="A0A8G1RY18"/>